<dbReference type="EMBL" id="CADCWJ010000569">
    <property type="protein sequence ID" value="CAA9573094.1"/>
    <property type="molecule type" value="Genomic_DNA"/>
</dbReference>
<dbReference type="AlphaFoldDB" id="A0A6J4VC84"/>
<proteinExistence type="predicted"/>
<organism evidence="1">
    <name type="scientific">uncultured Thermomicrobiales bacterium</name>
    <dbReference type="NCBI Taxonomy" id="1645740"/>
    <lineage>
        <taxon>Bacteria</taxon>
        <taxon>Pseudomonadati</taxon>
        <taxon>Thermomicrobiota</taxon>
        <taxon>Thermomicrobia</taxon>
        <taxon>Thermomicrobiales</taxon>
        <taxon>environmental samples</taxon>
    </lineage>
</organism>
<evidence type="ECO:0000313" key="1">
    <source>
        <dbReference type="EMBL" id="CAA9573094.1"/>
    </source>
</evidence>
<gene>
    <name evidence="1" type="ORF">AVDCRST_MAG87-2618</name>
</gene>
<name>A0A6J4VC84_9BACT</name>
<accession>A0A6J4VC84</accession>
<feature type="non-terminal residue" evidence="1">
    <location>
        <position position="1"/>
    </location>
</feature>
<feature type="non-terminal residue" evidence="1">
    <location>
        <position position="37"/>
    </location>
</feature>
<sequence length="37" mass="4200">WTVIPSPSIQTLSFVIRQNVSVPCSRWSTGSRLRDKP</sequence>
<protein>
    <submittedName>
        <fullName evidence="1">Uncharacterized protein</fullName>
    </submittedName>
</protein>
<reference evidence="1" key="1">
    <citation type="submission" date="2020-02" db="EMBL/GenBank/DDBJ databases">
        <authorList>
            <person name="Meier V. D."/>
        </authorList>
    </citation>
    <scope>NUCLEOTIDE SEQUENCE</scope>
    <source>
        <strain evidence="1">AVDCRST_MAG87</strain>
    </source>
</reference>